<dbReference type="GO" id="GO:0061709">
    <property type="term" value="P:reticulophagy"/>
    <property type="evidence" value="ECO:0007669"/>
    <property type="project" value="TreeGrafter"/>
</dbReference>
<dbReference type="InterPro" id="IPR040040">
    <property type="entry name" value="ATG11"/>
</dbReference>
<evidence type="ECO:0000256" key="9">
    <source>
        <dbReference type="SAM" id="MobiDB-lite"/>
    </source>
</evidence>
<dbReference type="OrthoDB" id="447953at2759"/>
<dbReference type="PANTHER" id="PTHR13222">
    <property type="entry name" value="RB1-INDUCIBLE COILED-COIL"/>
    <property type="match status" value="1"/>
</dbReference>
<dbReference type="Pfam" id="PF04108">
    <property type="entry name" value="ATG17_like"/>
    <property type="match status" value="1"/>
</dbReference>
<feature type="region of interest" description="Disordered" evidence="9">
    <location>
        <begin position="1297"/>
        <end position="1343"/>
    </location>
</feature>
<feature type="coiled-coil region" evidence="8">
    <location>
        <begin position="650"/>
        <end position="817"/>
    </location>
</feature>
<evidence type="ECO:0000313" key="13">
    <source>
        <dbReference type="Proteomes" id="UP000578531"/>
    </source>
</evidence>
<dbReference type="GO" id="GO:0034045">
    <property type="term" value="C:phagophore assembly site membrane"/>
    <property type="evidence" value="ECO:0007669"/>
    <property type="project" value="UniProtKB-SubCell"/>
</dbReference>
<dbReference type="GO" id="GO:0060090">
    <property type="term" value="F:molecular adaptor activity"/>
    <property type="evidence" value="ECO:0007669"/>
    <property type="project" value="TreeGrafter"/>
</dbReference>
<feature type="compositionally biased region" description="Low complexity" evidence="9">
    <location>
        <begin position="1328"/>
        <end position="1343"/>
    </location>
</feature>
<keyword evidence="13" id="KW-1185">Reference proteome</keyword>
<comment type="subcellular location">
    <subcellularLocation>
        <location evidence="7">Preautophagosomal structure membrane</location>
        <topology evidence="7">Peripheral membrane protein</topology>
    </subcellularLocation>
    <subcellularLocation>
        <location evidence="7">Vacuole membrane</location>
        <topology evidence="7">Peripheral membrane protein</topology>
    </subcellularLocation>
    <text evidence="7">During pexophagy, accumulates in the vacuolar membrane region, where the peroxisomes contact the vacuole.</text>
</comment>
<feature type="compositionally biased region" description="Polar residues" evidence="9">
    <location>
        <begin position="1400"/>
        <end position="1415"/>
    </location>
</feature>
<dbReference type="InterPro" id="IPR019460">
    <property type="entry name" value="Atg11_C"/>
</dbReference>
<comment type="caution">
    <text evidence="12">The sequence shown here is derived from an EMBL/GenBank/DDBJ whole genome shotgun (WGS) entry which is preliminary data.</text>
</comment>
<sequence>MSLNIYFAHSGAVYPADPRSFTSFDSLRSWIAQQTAVEPSHQILMTARGKQVKIETLSVEHEIFLYDRRILASHSTVRTSTLLPNVRPPETYTPDEAPISLQQDATLDGWRKISKLRRAWAISLMEGSRNVVEGIRSLNSEMAIVRRGTAIAVENVKQHVGLLQPKYQESKTWADQTYEKQTSLLNDLDQGLMVLGSLPAYEELGHCLHGVQGSIGNKPSETVKFTQVPLQDFVKISEVEAAATTGKDFARGFANRVADMSAAFEGVVRSSSSMIEAFQQNTALSHSDGGGQANKLTDEVEVIARKINSDYERVLGLPNAPNSIVKASKIGHSHKTSLLPSLLQANEEINRILVQTIERKEQVSKASVQTLQDIAKVQSSVGSVHHKLANLDVEAGSEQTFDLLNFVTRLPSLYGSLLIECVRRREWSEKMISDSSSLVEEMATYKEEEARRRKKWIKDMNGAVDLGSLDDMALGIEVNVQAQKQKWPNVSRSDITAYVQRLRELGDMHGHVKEVEDAFKTLDTPSKQQARRAKAFKNGSVHEAAYGRTSLLLRGDDEVIQAMRNDKLKVEDKLKSADSRIRKLEDLLHRQSPRPSSASGFPPSSGPTFERYTTSPVINLSSALSKAREPGSRRSSVSSRIYPLNNDPEEKSLAQRIVTLEAELATEKAQSADLEMKAAARSNAEDMLKSQVREAISTKEDLLGNLEAQEREFSHERHLLEDENNKLKVKLEEVEDEFDRVLDSREHDDRIHTLEEELERLKNETAGEVQRALEQTETLRNAHDIRRERASNLEREVQQHKEENAELGAKTQQMSRRLQNHDHAQADHRRALRSALVHSSHDEEVPEDFTALVEIVETVAEKSGAHLRDIKDALEALRADNASLESRAKSQGDEIYDLRERLGSEERAVFSLREELNTQQTQSVTLQSQLDFERHEHEDLKSRFALGETDSNSLRAKLTDGGRTIEGLFGKIKDHEGKHQTLEGKLKEKEASLEAVQTRHDSLFELWSAQASRAVDVSTKLHRQKDLLEKLLEQVGLAVTRESGNMVIQKAPRAVSASTMLHDPSVSMKRSLSAPMPIKNETEPLINLEILQWATADDLETTERLFGEFIKEITSFDLDLFSGAIYKRIKEIEHIARKWQKEARAYRDKAHRSQGEAHDRIAFRNFKEGDLALFLPTRDQATKPWAAFNVGAPHYFLREQDTHNLGKRDWLIARISKVEERVVDLSKSIKGLKPANDQASVQSDGGLSHNDENPYELSDGLRWYLIDAAEEKPGAPINVGLGKATVASANVDAKGNIRMKKSSDDNGVTKTLNRSLDSRRSSTNSKKGLVTITGNTTTGLTGLDGVLERSVDPAAAASPNLLPPQDPHRARSPERPQSSQTPDSPAPGGPSTDHARGVATSPSKSLRQTKSSPRKTSPEKPRSKAWDSLWSLDLNLEGGKGKR</sequence>
<evidence type="ECO:0000256" key="7">
    <source>
        <dbReference type="RuleBase" id="RU367075"/>
    </source>
</evidence>
<dbReference type="InterPro" id="IPR045326">
    <property type="entry name" value="ATG17-like_dom"/>
</dbReference>
<keyword evidence="4 7" id="KW-0653">Protein transport</keyword>
<evidence type="ECO:0000256" key="4">
    <source>
        <dbReference type="ARBA" id="ARBA00022927"/>
    </source>
</evidence>
<dbReference type="EMBL" id="JACCJC010000007">
    <property type="protein sequence ID" value="KAF6239031.1"/>
    <property type="molecule type" value="Genomic_DNA"/>
</dbReference>
<dbReference type="GO" id="GO:1990316">
    <property type="term" value="C:Atg1/ULK1 kinase complex"/>
    <property type="evidence" value="ECO:0007669"/>
    <property type="project" value="TreeGrafter"/>
</dbReference>
<dbReference type="Pfam" id="PF10377">
    <property type="entry name" value="ATG11"/>
    <property type="match status" value="1"/>
</dbReference>
<protein>
    <recommendedName>
        <fullName evidence="2 7">Autophagy-related protein 11</fullName>
    </recommendedName>
</protein>
<feature type="region of interest" description="Disordered" evidence="9">
    <location>
        <begin position="1356"/>
        <end position="1443"/>
    </location>
</feature>
<accession>A0A8H6G1W4</accession>
<feature type="domain" description="Autophagy protein ATG17-like" evidence="10">
    <location>
        <begin position="115"/>
        <end position="460"/>
    </location>
</feature>
<feature type="compositionally biased region" description="Polar residues" evidence="9">
    <location>
        <begin position="611"/>
        <end position="624"/>
    </location>
</feature>
<dbReference type="GO" id="GO:0019901">
    <property type="term" value="F:protein kinase binding"/>
    <property type="evidence" value="ECO:0007669"/>
    <property type="project" value="TreeGrafter"/>
</dbReference>
<feature type="region of interest" description="Disordered" evidence="9">
    <location>
        <begin position="1233"/>
        <end position="1252"/>
    </location>
</feature>
<feature type="domain" description="Autophagy-related protein 11 C-terminal" evidence="11">
    <location>
        <begin position="1124"/>
        <end position="1270"/>
    </location>
</feature>
<evidence type="ECO:0000259" key="11">
    <source>
        <dbReference type="Pfam" id="PF10377"/>
    </source>
</evidence>
<comment type="subunit">
    <text evidence="7">Homodimer.</text>
</comment>
<feature type="coiled-coil region" evidence="8">
    <location>
        <begin position="867"/>
        <end position="894"/>
    </location>
</feature>
<evidence type="ECO:0000313" key="12">
    <source>
        <dbReference type="EMBL" id="KAF6239031.1"/>
    </source>
</evidence>
<dbReference type="RefSeq" id="XP_037168327.1">
    <property type="nucleotide sequence ID" value="XM_037304834.1"/>
</dbReference>
<keyword evidence="7" id="KW-0472">Membrane</keyword>
<evidence type="ECO:0000256" key="5">
    <source>
        <dbReference type="ARBA" id="ARBA00023006"/>
    </source>
</evidence>
<reference evidence="12 13" key="1">
    <citation type="journal article" date="2020" name="Genomics">
        <title>Complete, high-quality genomes from long-read metagenomic sequencing of two wolf lichen thalli reveals enigmatic genome architecture.</title>
        <authorList>
            <person name="McKenzie S.K."/>
            <person name="Walston R.F."/>
            <person name="Allen J.L."/>
        </authorList>
    </citation>
    <scope>NUCLEOTIDE SEQUENCE [LARGE SCALE GENOMIC DNA]</scope>
    <source>
        <strain evidence="12">WasteWater2</strain>
    </source>
</reference>
<keyword evidence="3 7" id="KW-0813">Transport</keyword>
<dbReference type="PANTHER" id="PTHR13222:SF1">
    <property type="entry name" value="RB1-INDUCIBLE COILED-COIL PROTEIN 1"/>
    <property type="match status" value="1"/>
</dbReference>
<dbReference type="GeneID" id="59284574"/>
<organism evidence="12 13">
    <name type="scientific">Letharia columbiana</name>
    <dbReference type="NCBI Taxonomy" id="112416"/>
    <lineage>
        <taxon>Eukaryota</taxon>
        <taxon>Fungi</taxon>
        <taxon>Dikarya</taxon>
        <taxon>Ascomycota</taxon>
        <taxon>Pezizomycotina</taxon>
        <taxon>Lecanoromycetes</taxon>
        <taxon>OSLEUM clade</taxon>
        <taxon>Lecanoromycetidae</taxon>
        <taxon>Lecanorales</taxon>
        <taxon>Lecanorineae</taxon>
        <taxon>Parmeliaceae</taxon>
        <taxon>Letharia</taxon>
    </lineage>
</organism>
<evidence type="ECO:0000256" key="6">
    <source>
        <dbReference type="ARBA" id="ARBA00023054"/>
    </source>
</evidence>
<comment type="function">
    <text evidence="7">Involved in cytoplasm to vacuole transport (Cvt), pexophagy, mitophagy and nucleophagy. Recruits mitochondria for their selective degradation via autophagy (mitophagy) during starvation. Works as scaffold proteins that recruit ATG proteins to the pre-autophagosome (PAS), the site of vesicle/autophagosome formation. Required for the Cvt vesicles completion.</text>
</comment>
<proteinExistence type="inferred from homology"/>
<dbReference type="Proteomes" id="UP000578531">
    <property type="component" value="Unassembled WGS sequence"/>
</dbReference>
<keyword evidence="6 8" id="KW-0175">Coiled coil</keyword>
<feature type="compositionally biased region" description="Polar residues" evidence="9">
    <location>
        <begin position="1305"/>
        <end position="1326"/>
    </location>
</feature>
<dbReference type="GO" id="GO:0005774">
    <property type="term" value="C:vacuolar membrane"/>
    <property type="evidence" value="ECO:0007669"/>
    <property type="project" value="UniProtKB-SubCell"/>
</dbReference>
<evidence type="ECO:0000256" key="1">
    <source>
        <dbReference type="ARBA" id="ARBA00009729"/>
    </source>
</evidence>
<evidence type="ECO:0000259" key="10">
    <source>
        <dbReference type="Pfam" id="PF04108"/>
    </source>
</evidence>
<evidence type="ECO:0000256" key="8">
    <source>
        <dbReference type="SAM" id="Coils"/>
    </source>
</evidence>
<gene>
    <name evidence="12" type="ORF">HO173_002903</name>
</gene>
<dbReference type="GO" id="GO:0034517">
    <property type="term" value="P:ribophagy"/>
    <property type="evidence" value="ECO:0007669"/>
    <property type="project" value="TreeGrafter"/>
</dbReference>
<dbReference type="GO" id="GO:0034727">
    <property type="term" value="P:piecemeal microautophagy of the nucleus"/>
    <property type="evidence" value="ECO:0007669"/>
    <property type="project" value="TreeGrafter"/>
</dbReference>
<feature type="coiled-coil region" evidence="8">
    <location>
        <begin position="972"/>
        <end position="999"/>
    </location>
</feature>
<keyword evidence="7" id="KW-0926">Vacuole</keyword>
<evidence type="ECO:0000256" key="2">
    <source>
        <dbReference type="ARBA" id="ARBA00013804"/>
    </source>
</evidence>
<keyword evidence="5 7" id="KW-0072">Autophagy</keyword>
<feature type="compositionally biased region" description="Low complexity" evidence="9">
    <location>
        <begin position="593"/>
        <end position="607"/>
    </location>
</feature>
<feature type="compositionally biased region" description="Basic and acidic residues" evidence="9">
    <location>
        <begin position="1416"/>
        <end position="1425"/>
    </location>
</feature>
<evidence type="ECO:0000256" key="3">
    <source>
        <dbReference type="ARBA" id="ARBA00022448"/>
    </source>
</evidence>
<dbReference type="GO" id="GO:1903599">
    <property type="term" value="P:positive regulation of autophagy of mitochondrion"/>
    <property type="evidence" value="ECO:0007669"/>
    <property type="project" value="UniProtKB-UniRule"/>
</dbReference>
<dbReference type="GO" id="GO:0000422">
    <property type="term" value="P:autophagy of mitochondrion"/>
    <property type="evidence" value="ECO:0007669"/>
    <property type="project" value="TreeGrafter"/>
</dbReference>
<feature type="region of interest" description="Disordered" evidence="9">
    <location>
        <begin position="587"/>
        <end position="646"/>
    </location>
</feature>
<name>A0A8H6G1W4_9LECA</name>
<feature type="coiled-coil region" evidence="8">
    <location>
        <begin position="560"/>
        <end position="587"/>
    </location>
</feature>
<dbReference type="GO" id="GO:0015031">
    <property type="term" value="P:protein transport"/>
    <property type="evidence" value="ECO:0007669"/>
    <property type="project" value="UniProtKB-KW"/>
</dbReference>
<comment type="similarity">
    <text evidence="1 7">Belongs to the ATG11 family.</text>
</comment>
<dbReference type="GO" id="GO:0000045">
    <property type="term" value="P:autophagosome assembly"/>
    <property type="evidence" value="ECO:0007669"/>
    <property type="project" value="UniProtKB-UniRule"/>
</dbReference>